<dbReference type="Proteomes" id="UP000887565">
    <property type="component" value="Unplaced"/>
</dbReference>
<dbReference type="AlphaFoldDB" id="A0A915HR39"/>
<organism evidence="1 2">
    <name type="scientific">Romanomermis culicivorax</name>
    <name type="common">Nematode worm</name>
    <dbReference type="NCBI Taxonomy" id="13658"/>
    <lineage>
        <taxon>Eukaryota</taxon>
        <taxon>Metazoa</taxon>
        <taxon>Ecdysozoa</taxon>
        <taxon>Nematoda</taxon>
        <taxon>Enoplea</taxon>
        <taxon>Dorylaimia</taxon>
        <taxon>Mermithida</taxon>
        <taxon>Mermithoidea</taxon>
        <taxon>Mermithidae</taxon>
        <taxon>Romanomermis</taxon>
    </lineage>
</organism>
<accession>A0A915HR39</accession>
<keyword evidence="1" id="KW-1185">Reference proteome</keyword>
<sequence length="73" mass="8283">MIDAAKTKKNNTKKVDFETFCSLCADYYFSNDPATIAWIKNQLKFSTVRNSIDAVTLRKKLSFVCDVAPVDEL</sequence>
<reference evidence="2" key="1">
    <citation type="submission" date="2022-11" db="UniProtKB">
        <authorList>
            <consortium name="WormBaseParasite"/>
        </authorList>
    </citation>
    <scope>IDENTIFICATION</scope>
</reference>
<name>A0A915HR39_ROMCU</name>
<evidence type="ECO:0000313" key="2">
    <source>
        <dbReference type="WBParaSite" id="nRc.2.0.1.t03905-RA"/>
    </source>
</evidence>
<dbReference type="WBParaSite" id="nRc.2.0.1.t03905-RA">
    <property type="protein sequence ID" value="nRc.2.0.1.t03905-RA"/>
    <property type="gene ID" value="nRc.2.0.1.g03905"/>
</dbReference>
<proteinExistence type="predicted"/>
<evidence type="ECO:0000313" key="1">
    <source>
        <dbReference type="Proteomes" id="UP000887565"/>
    </source>
</evidence>
<protein>
    <submittedName>
        <fullName evidence="2">Uncharacterized protein</fullName>
    </submittedName>
</protein>